<keyword evidence="3 7" id="KW-0812">Transmembrane</keyword>
<dbReference type="InterPro" id="IPR019570">
    <property type="entry name" value="Connexin_CCC"/>
</dbReference>
<comment type="caution">
    <text evidence="9">The sequence shown here is derived from an EMBL/GenBank/DDBJ whole genome shotgun (WGS) entry which is preliminary data.</text>
</comment>
<dbReference type="GO" id="GO:0005922">
    <property type="term" value="C:connexin complex"/>
    <property type="evidence" value="ECO:0007669"/>
    <property type="project" value="InterPro"/>
</dbReference>
<evidence type="ECO:0000256" key="2">
    <source>
        <dbReference type="ARBA" id="ARBA00022475"/>
    </source>
</evidence>
<dbReference type="OrthoDB" id="9943496at2759"/>
<evidence type="ECO:0000256" key="5">
    <source>
        <dbReference type="ARBA" id="ARBA00023136"/>
    </source>
</evidence>
<keyword evidence="4 7" id="KW-1133">Transmembrane helix</keyword>
<name>A0A401PXS4_SCYTO</name>
<evidence type="ECO:0000256" key="7">
    <source>
        <dbReference type="SAM" id="Phobius"/>
    </source>
</evidence>
<evidence type="ECO:0000313" key="9">
    <source>
        <dbReference type="EMBL" id="GCB77922.1"/>
    </source>
</evidence>
<evidence type="ECO:0000256" key="1">
    <source>
        <dbReference type="ARBA" id="ARBA00004651"/>
    </source>
</evidence>
<dbReference type="Pfam" id="PF00029">
    <property type="entry name" value="Connexin"/>
    <property type="match status" value="1"/>
</dbReference>
<organism evidence="9 10">
    <name type="scientific">Scyliorhinus torazame</name>
    <name type="common">Cloudy catshark</name>
    <name type="synonym">Catulus torazame</name>
    <dbReference type="NCBI Taxonomy" id="75743"/>
    <lineage>
        <taxon>Eukaryota</taxon>
        <taxon>Metazoa</taxon>
        <taxon>Chordata</taxon>
        <taxon>Craniata</taxon>
        <taxon>Vertebrata</taxon>
        <taxon>Chondrichthyes</taxon>
        <taxon>Elasmobranchii</taxon>
        <taxon>Galeomorphii</taxon>
        <taxon>Galeoidea</taxon>
        <taxon>Carcharhiniformes</taxon>
        <taxon>Scyliorhinidae</taxon>
        <taxon>Scyliorhinus</taxon>
    </lineage>
</organism>
<dbReference type="GO" id="GO:0005243">
    <property type="term" value="F:gap junction channel activity"/>
    <property type="evidence" value="ECO:0007669"/>
    <property type="project" value="TreeGrafter"/>
</dbReference>
<dbReference type="OMA" id="CANRVTC"/>
<gene>
    <name evidence="9" type="ORF">scyTo_0015734</name>
</gene>
<evidence type="ECO:0000256" key="6">
    <source>
        <dbReference type="SAM" id="MobiDB-lite"/>
    </source>
</evidence>
<dbReference type="InterPro" id="IPR013092">
    <property type="entry name" value="Connexin_N"/>
</dbReference>
<evidence type="ECO:0000259" key="8">
    <source>
        <dbReference type="SMART" id="SM01089"/>
    </source>
</evidence>
<dbReference type="InterPro" id="IPR038359">
    <property type="entry name" value="Connexin_N_sf"/>
</dbReference>
<evidence type="ECO:0000313" key="10">
    <source>
        <dbReference type="Proteomes" id="UP000288216"/>
    </source>
</evidence>
<evidence type="ECO:0000256" key="3">
    <source>
        <dbReference type="ARBA" id="ARBA00022692"/>
    </source>
</evidence>
<dbReference type="EMBL" id="BFAA01009072">
    <property type="protein sequence ID" value="GCB77922.1"/>
    <property type="molecule type" value="Genomic_DNA"/>
</dbReference>
<proteinExistence type="predicted"/>
<feature type="transmembrane region" description="Helical" evidence="7">
    <location>
        <begin position="77"/>
        <end position="101"/>
    </location>
</feature>
<dbReference type="AlphaFoldDB" id="A0A401PXS4"/>
<feature type="domain" description="Connexin cysteine-rich" evidence="8">
    <location>
        <begin position="30"/>
        <end position="96"/>
    </location>
</feature>
<comment type="subcellular location">
    <subcellularLocation>
        <location evidence="1">Cell membrane</location>
        <topology evidence="1">Multi-pass membrane protein</topology>
    </subcellularLocation>
</comment>
<accession>A0A401PXS4</accession>
<feature type="region of interest" description="Disordered" evidence="6">
    <location>
        <begin position="148"/>
        <end position="167"/>
    </location>
</feature>
<dbReference type="GO" id="GO:0007267">
    <property type="term" value="P:cell-cell signaling"/>
    <property type="evidence" value="ECO:0007669"/>
    <property type="project" value="TreeGrafter"/>
</dbReference>
<evidence type="ECO:0000256" key="4">
    <source>
        <dbReference type="ARBA" id="ARBA00022989"/>
    </source>
</evidence>
<dbReference type="Proteomes" id="UP000288216">
    <property type="component" value="Unassembled WGS sequence"/>
</dbReference>
<reference evidence="9 10" key="1">
    <citation type="journal article" date="2018" name="Nat. Ecol. Evol.">
        <title>Shark genomes provide insights into elasmobranch evolution and the origin of vertebrates.</title>
        <authorList>
            <person name="Hara Y"/>
            <person name="Yamaguchi K"/>
            <person name="Onimaru K"/>
            <person name="Kadota M"/>
            <person name="Koyanagi M"/>
            <person name="Keeley SD"/>
            <person name="Tatsumi K"/>
            <person name="Tanaka K"/>
            <person name="Motone F"/>
            <person name="Kageyama Y"/>
            <person name="Nozu R"/>
            <person name="Adachi N"/>
            <person name="Nishimura O"/>
            <person name="Nakagawa R"/>
            <person name="Tanegashima C"/>
            <person name="Kiyatake I"/>
            <person name="Matsumoto R"/>
            <person name="Murakumo K"/>
            <person name="Nishida K"/>
            <person name="Terakita A"/>
            <person name="Kuratani S"/>
            <person name="Sato K"/>
            <person name="Hyodo S Kuraku.S."/>
        </authorList>
    </citation>
    <scope>NUCLEOTIDE SEQUENCE [LARGE SCALE GENOMIC DNA]</scope>
</reference>
<keyword evidence="5 7" id="KW-0472">Membrane</keyword>
<dbReference type="Gene3D" id="1.20.1440.80">
    <property type="entry name" value="Gap junction channel protein cysteine-rich domain"/>
    <property type="match status" value="1"/>
</dbReference>
<keyword evidence="10" id="KW-1185">Reference proteome</keyword>
<sequence length="289" mass="32405">MAINEELRIKQRTLNFCEAYLLQLLLRTLLEVGFGVGQYYLFGFFVPNRFVCSSYPCANRVTCYPSRPTEKMLLVNFMFGVTVFSVLLNVVDLIYVIKLAVKQSRKNRLQMQTFYQEESYHDIPSDTHELPEHKVVQEYETRVRERRESVASAGSEATSCKAGQGEGTFARSEVQPGDVALSNTNSNNTHLTVIPSSSASVAGSPDRIGSKLALGVGEQGAAGHPFSGYTARLPDQQGSRLRQHTLQKPTESPSNNNQLLEEYRLVHMRVTDNQSNCSNGSRRKKSEWV</sequence>
<keyword evidence="2" id="KW-1003">Cell membrane</keyword>
<feature type="transmembrane region" description="Helical" evidence="7">
    <location>
        <begin position="20"/>
        <end position="41"/>
    </location>
</feature>
<dbReference type="PANTHER" id="PTHR11984">
    <property type="entry name" value="CONNEXIN"/>
    <property type="match status" value="1"/>
</dbReference>
<dbReference type="PRINTS" id="PR00206">
    <property type="entry name" value="CONNEXIN"/>
</dbReference>
<dbReference type="InterPro" id="IPR000500">
    <property type="entry name" value="Connexin"/>
</dbReference>
<dbReference type="PANTHER" id="PTHR11984:SF3">
    <property type="entry name" value="GAP JUNCTION DELTA-4 PROTEIN"/>
    <property type="match status" value="1"/>
</dbReference>
<protein>
    <recommendedName>
        <fullName evidence="8">Connexin cysteine-rich domain-containing protein</fullName>
    </recommendedName>
</protein>
<dbReference type="STRING" id="75743.A0A401PXS4"/>
<dbReference type="SMART" id="SM01089">
    <property type="entry name" value="Connexin_CCC"/>
    <property type="match status" value="1"/>
</dbReference>